<organism evidence="1 2">
    <name type="scientific">Paramecium sonneborni</name>
    <dbReference type="NCBI Taxonomy" id="65129"/>
    <lineage>
        <taxon>Eukaryota</taxon>
        <taxon>Sar</taxon>
        <taxon>Alveolata</taxon>
        <taxon>Ciliophora</taxon>
        <taxon>Intramacronucleata</taxon>
        <taxon>Oligohymenophorea</taxon>
        <taxon>Peniculida</taxon>
        <taxon>Parameciidae</taxon>
        <taxon>Paramecium</taxon>
    </lineage>
</organism>
<accession>A0A8S1RSR4</accession>
<proteinExistence type="predicted"/>
<sequence length="412" mass="50130">MRQTIETACFIIESFSIIYKVVDYLFNLEPIQNYAYQKFYKDVQYFKHSWFISYQMLSSIYIQNKVNKQENYKNNKSFENQMIVTTVIIQKSTKFCFFINQIEYLNQENQRFSYVFEFRSYKTIMNLYTCNAQPNFFTFIMNKANYSIHYQIIIFLHHLQIKNVIKIEQIVYIFMKKCCTQQQLNLHLLDQLLQIVWYNFQESTLQIQQIQNIFNQYLIQNKSQFYIHLLDLRVETQDYTIFNFRSYSNKNYHSWSQKKQQSVGEFAVFLNNQGEKIKSDYIKGQYSQIPLTTLLDIQIVCLVWNAWKNQQLWSLSYSLIDWNGQLIQMTCIIYPYDYARCSDSSTCQQYEFGYQFVTNYKELNIQYSQCIKKCETFCSICYLMKDVYKTIMQIKVEFVYQMNLRIKQFKNK</sequence>
<dbReference type="Proteomes" id="UP000692954">
    <property type="component" value="Unassembled WGS sequence"/>
</dbReference>
<dbReference type="EMBL" id="CAJJDN010000261">
    <property type="protein sequence ID" value="CAD8130075.1"/>
    <property type="molecule type" value="Genomic_DNA"/>
</dbReference>
<evidence type="ECO:0000313" key="2">
    <source>
        <dbReference type="Proteomes" id="UP000692954"/>
    </source>
</evidence>
<dbReference type="AlphaFoldDB" id="A0A8S1RSR4"/>
<evidence type="ECO:0000313" key="1">
    <source>
        <dbReference type="EMBL" id="CAD8130075.1"/>
    </source>
</evidence>
<name>A0A8S1RSR4_9CILI</name>
<keyword evidence="2" id="KW-1185">Reference proteome</keyword>
<protein>
    <submittedName>
        <fullName evidence="1">Uncharacterized protein</fullName>
    </submittedName>
</protein>
<comment type="caution">
    <text evidence="1">The sequence shown here is derived from an EMBL/GenBank/DDBJ whole genome shotgun (WGS) entry which is preliminary data.</text>
</comment>
<reference evidence="1" key="1">
    <citation type="submission" date="2021-01" db="EMBL/GenBank/DDBJ databases">
        <authorList>
            <consortium name="Genoscope - CEA"/>
            <person name="William W."/>
        </authorList>
    </citation>
    <scope>NUCLEOTIDE SEQUENCE</scope>
</reference>
<gene>
    <name evidence="1" type="ORF">PSON_ATCC_30995.1.T2610002</name>
</gene>